<accession>A0A7I7WVQ8</accession>
<proteinExistence type="predicted"/>
<gene>
    <name evidence="2" type="ORF">MGAD_52200</name>
</gene>
<evidence type="ECO:0000256" key="1">
    <source>
        <dbReference type="SAM" id="MobiDB-lite"/>
    </source>
</evidence>
<dbReference type="AlphaFoldDB" id="A0A7I7WVQ8"/>
<dbReference type="Proteomes" id="UP000466187">
    <property type="component" value="Chromosome"/>
</dbReference>
<feature type="region of interest" description="Disordered" evidence="1">
    <location>
        <begin position="486"/>
        <end position="511"/>
    </location>
</feature>
<dbReference type="EMBL" id="AP022608">
    <property type="protein sequence ID" value="BBZ20885.1"/>
    <property type="molecule type" value="Genomic_DNA"/>
</dbReference>
<evidence type="ECO:0000313" key="3">
    <source>
        <dbReference type="Proteomes" id="UP000466187"/>
    </source>
</evidence>
<feature type="compositionally biased region" description="Gly residues" evidence="1">
    <location>
        <begin position="487"/>
        <end position="500"/>
    </location>
</feature>
<dbReference type="KEGG" id="mgad:MGAD_52200"/>
<evidence type="ECO:0000313" key="2">
    <source>
        <dbReference type="EMBL" id="BBZ20885.1"/>
    </source>
</evidence>
<sequence length="644" mass="69514">MKSLAWFPEPVPAWGSFSAQGLRGVLGRPRLHPLAILVRETAQNSWDARLSRKTVNFSIRGMELNSDQRAALSEKVFVERPSRGLKLAKPLAKKDLRVLVIRDTNTVGLGGPVRADNAKEGCANRWVRFLLDIGVADRVRIDGGTYGFGRSIAYNVSSFNTLLVYSRTQDELATAESRLIGSALGAPFSAGGKRYTGRHWWGRESRGAIEPVTGTQADKLATAVGFEPFSSDETGTAVMILDPVLRSADPEQAMQFIAESITWHLWPKMVPVKRRRPMTFSVSWNGRDIPVPDPGRLQPLPGFIRSLQLLREDAPEGVTPDGVEIVTIAAQRPKTTLGKLALSKFAYRTRQQSASHTDDDAGDAIPVQASPFTGQSHHVVLLRKPELVVSYMPGPSLPDGDLQWGGVFMAALEHNEAFSRAEPPTHDSWEPETVEDRTQRRIVNIALRQISSHVNQVYRPPATETSSSGKSVVRVANALAPLFSGISGQGGSSGSGGGSSGSPAGRRDRPRVHIESAKPLLHNDVRASEIRFKVTPSAKSSVTIVDITVDVAVGDRGVNEGKNRPVGAPVPSILEVEGPLTVTIHDADGCPLTSAAGERAITLVIDSTEETEWRVLSTAPNETAVAFTVEADPESRTASAEASL</sequence>
<protein>
    <submittedName>
        <fullName evidence="2">Uncharacterized protein</fullName>
    </submittedName>
</protein>
<reference evidence="2 3" key="1">
    <citation type="journal article" date="2019" name="Emerg. Microbes Infect.">
        <title>Comprehensive subspecies identification of 175 nontuberculous mycobacteria species based on 7547 genomic profiles.</title>
        <authorList>
            <person name="Matsumoto Y."/>
            <person name="Kinjo T."/>
            <person name="Motooka D."/>
            <person name="Nabeya D."/>
            <person name="Jung N."/>
            <person name="Uechi K."/>
            <person name="Horii T."/>
            <person name="Iida T."/>
            <person name="Fujita J."/>
            <person name="Nakamura S."/>
        </authorList>
    </citation>
    <scope>NUCLEOTIDE SEQUENCE [LARGE SCALE GENOMIC DNA]</scope>
    <source>
        <strain evidence="2 3">JCM 12688</strain>
    </source>
</reference>
<organism evidence="2 3">
    <name type="scientific">Mycolicibacterium gadium</name>
    <name type="common">Mycobacterium gadium</name>
    <dbReference type="NCBI Taxonomy" id="1794"/>
    <lineage>
        <taxon>Bacteria</taxon>
        <taxon>Bacillati</taxon>
        <taxon>Actinomycetota</taxon>
        <taxon>Actinomycetes</taxon>
        <taxon>Mycobacteriales</taxon>
        <taxon>Mycobacteriaceae</taxon>
        <taxon>Mycolicibacterium</taxon>
    </lineage>
</organism>
<name>A0A7I7WVQ8_MYCGU</name>